<sequence length="141" mass="15996">MAPKVNKGKGVASSIHGSKRARRPNEEEHEDVSMAPPPLRRYGLCWITEKEALTVNERNARIDNMLSHLYGMQMLQLRMNGVTEEQLQHLNIDYTLSKHSRALCRVGPGYEEPLDGDVATEDEIVRVDSDIESTDDDDEDF</sequence>
<organism evidence="2 3">
    <name type="scientific">Datura stramonium</name>
    <name type="common">Jimsonweed</name>
    <name type="synonym">Common thornapple</name>
    <dbReference type="NCBI Taxonomy" id="4076"/>
    <lineage>
        <taxon>Eukaryota</taxon>
        <taxon>Viridiplantae</taxon>
        <taxon>Streptophyta</taxon>
        <taxon>Embryophyta</taxon>
        <taxon>Tracheophyta</taxon>
        <taxon>Spermatophyta</taxon>
        <taxon>Magnoliopsida</taxon>
        <taxon>eudicotyledons</taxon>
        <taxon>Gunneridae</taxon>
        <taxon>Pentapetalae</taxon>
        <taxon>asterids</taxon>
        <taxon>lamiids</taxon>
        <taxon>Solanales</taxon>
        <taxon>Solanaceae</taxon>
        <taxon>Solanoideae</taxon>
        <taxon>Datureae</taxon>
        <taxon>Datura</taxon>
    </lineage>
</organism>
<name>A0ABS8RP90_DATST</name>
<evidence type="ECO:0000313" key="3">
    <source>
        <dbReference type="Proteomes" id="UP000823775"/>
    </source>
</evidence>
<proteinExistence type="predicted"/>
<accession>A0ABS8RP90</accession>
<gene>
    <name evidence="2" type="ORF">HAX54_043460</name>
</gene>
<evidence type="ECO:0000313" key="2">
    <source>
        <dbReference type="EMBL" id="MCD7448530.1"/>
    </source>
</evidence>
<protein>
    <submittedName>
        <fullName evidence="2">Uncharacterized protein</fullName>
    </submittedName>
</protein>
<feature type="region of interest" description="Disordered" evidence="1">
    <location>
        <begin position="1"/>
        <end position="37"/>
    </location>
</feature>
<comment type="caution">
    <text evidence="2">The sequence shown here is derived from an EMBL/GenBank/DDBJ whole genome shotgun (WGS) entry which is preliminary data.</text>
</comment>
<dbReference type="EMBL" id="JACEIK010000065">
    <property type="protein sequence ID" value="MCD7448530.1"/>
    <property type="molecule type" value="Genomic_DNA"/>
</dbReference>
<reference evidence="2 3" key="1">
    <citation type="journal article" date="2021" name="BMC Genomics">
        <title>Datura genome reveals duplications of psychoactive alkaloid biosynthetic genes and high mutation rate following tissue culture.</title>
        <authorList>
            <person name="Rajewski A."/>
            <person name="Carter-House D."/>
            <person name="Stajich J."/>
            <person name="Litt A."/>
        </authorList>
    </citation>
    <scope>NUCLEOTIDE SEQUENCE [LARGE SCALE GENOMIC DNA]</scope>
    <source>
        <strain evidence="2">AR-01</strain>
    </source>
</reference>
<evidence type="ECO:0000256" key="1">
    <source>
        <dbReference type="SAM" id="MobiDB-lite"/>
    </source>
</evidence>
<dbReference type="Proteomes" id="UP000823775">
    <property type="component" value="Unassembled WGS sequence"/>
</dbReference>
<keyword evidence="3" id="KW-1185">Reference proteome</keyword>